<dbReference type="Proteomes" id="UP001347796">
    <property type="component" value="Unassembled WGS sequence"/>
</dbReference>
<comment type="caution">
    <text evidence="1">The sequence shown here is derived from an EMBL/GenBank/DDBJ whole genome shotgun (WGS) entry which is preliminary data.</text>
</comment>
<proteinExistence type="predicted"/>
<gene>
    <name evidence="1" type="ORF">SNE40_010976</name>
</gene>
<reference evidence="1 2" key="1">
    <citation type="submission" date="2024-01" db="EMBL/GenBank/DDBJ databases">
        <title>The genome of the rayed Mediterranean limpet Patella caerulea (Linnaeus, 1758).</title>
        <authorList>
            <person name="Anh-Thu Weber A."/>
            <person name="Halstead-Nussloch G."/>
        </authorList>
    </citation>
    <scope>NUCLEOTIDE SEQUENCE [LARGE SCALE GENOMIC DNA]</scope>
    <source>
        <strain evidence="1">AATW-2023a</strain>
        <tissue evidence="1">Whole specimen</tissue>
    </source>
</reference>
<dbReference type="AlphaFoldDB" id="A0AAN8JVF5"/>
<name>A0AAN8JVF5_PATCE</name>
<evidence type="ECO:0000313" key="1">
    <source>
        <dbReference type="EMBL" id="KAK6183505.1"/>
    </source>
</evidence>
<protein>
    <submittedName>
        <fullName evidence="1">Uncharacterized protein</fullName>
    </submittedName>
</protein>
<accession>A0AAN8JVF5</accession>
<evidence type="ECO:0000313" key="2">
    <source>
        <dbReference type="Proteomes" id="UP001347796"/>
    </source>
</evidence>
<keyword evidence="2" id="KW-1185">Reference proteome</keyword>
<dbReference type="EMBL" id="JAZGQO010000007">
    <property type="protein sequence ID" value="KAK6183505.1"/>
    <property type="molecule type" value="Genomic_DNA"/>
</dbReference>
<sequence>MCDQNKPHSFSGQVGDDSTEAFGAVSSCGPFRSSYEDAVGQCIRRKHLPGLFYSVSADKQQRYFVEHADDGDVGADSVYGSGICVLVCCYG</sequence>
<organism evidence="1 2">
    <name type="scientific">Patella caerulea</name>
    <name type="common">Rayed Mediterranean limpet</name>
    <dbReference type="NCBI Taxonomy" id="87958"/>
    <lineage>
        <taxon>Eukaryota</taxon>
        <taxon>Metazoa</taxon>
        <taxon>Spiralia</taxon>
        <taxon>Lophotrochozoa</taxon>
        <taxon>Mollusca</taxon>
        <taxon>Gastropoda</taxon>
        <taxon>Patellogastropoda</taxon>
        <taxon>Patelloidea</taxon>
        <taxon>Patellidae</taxon>
        <taxon>Patella</taxon>
    </lineage>
</organism>